<organism evidence="4 5">
    <name type="scientific">Aquipseudomonas alcaligenes</name>
    <name type="common">Pseudomonas alcaligenes</name>
    <dbReference type="NCBI Taxonomy" id="43263"/>
    <lineage>
        <taxon>Bacteria</taxon>
        <taxon>Pseudomonadati</taxon>
        <taxon>Pseudomonadota</taxon>
        <taxon>Gammaproteobacteria</taxon>
        <taxon>Pseudomonadales</taxon>
        <taxon>Pseudomonadaceae</taxon>
        <taxon>Aquipseudomonas</taxon>
    </lineage>
</organism>
<protein>
    <submittedName>
        <fullName evidence="4">GNAT family acetyltransferase</fullName>
    </submittedName>
</protein>
<evidence type="ECO:0000313" key="5">
    <source>
        <dbReference type="Proteomes" id="UP000744555"/>
    </source>
</evidence>
<dbReference type="InterPro" id="IPR000182">
    <property type="entry name" value="GNAT_dom"/>
</dbReference>
<evidence type="ECO:0000256" key="1">
    <source>
        <dbReference type="ARBA" id="ARBA00022679"/>
    </source>
</evidence>
<keyword evidence="5" id="KW-1185">Reference proteome</keyword>
<dbReference type="EMBL" id="LZEU01000001">
    <property type="protein sequence ID" value="MBC9249520.1"/>
    <property type="molecule type" value="Genomic_DNA"/>
</dbReference>
<sequence length="164" mass="18232">MSDQYLSHRAALESDLDSVVGFVRSADELFYAFPRAHWPLCRAQLGAAWAERQGNTLVLLDGRPAGFANFYQSQAGEFCALGNLMIAPWARGQGVAQYLIGVMEHLAAREFLARELRASCFNGNSAGLLLYTRLGYQVREVVERQRGADQRVALLHLVKSLEQS</sequence>
<dbReference type="PROSITE" id="PS51186">
    <property type="entry name" value="GNAT"/>
    <property type="match status" value="1"/>
</dbReference>
<keyword evidence="1" id="KW-0808">Transferase</keyword>
<dbReference type="RefSeq" id="WP_187804652.1">
    <property type="nucleotide sequence ID" value="NZ_LZEU01000001.1"/>
</dbReference>
<evidence type="ECO:0000256" key="2">
    <source>
        <dbReference type="ARBA" id="ARBA00023315"/>
    </source>
</evidence>
<evidence type="ECO:0000313" key="4">
    <source>
        <dbReference type="EMBL" id="MBC9249520.1"/>
    </source>
</evidence>
<dbReference type="PANTHER" id="PTHR43877">
    <property type="entry name" value="AMINOALKYLPHOSPHONATE N-ACETYLTRANSFERASE-RELATED-RELATED"/>
    <property type="match status" value="1"/>
</dbReference>
<dbReference type="InterPro" id="IPR050832">
    <property type="entry name" value="Bact_Acetyltransf"/>
</dbReference>
<dbReference type="CDD" id="cd04301">
    <property type="entry name" value="NAT_SF"/>
    <property type="match status" value="1"/>
</dbReference>
<proteinExistence type="predicted"/>
<keyword evidence="2" id="KW-0012">Acyltransferase</keyword>
<dbReference type="InterPro" id="IPR016181">
    <property type="entry name" value="Acyl_CoA_acyltransferase"/>
</dbReference>
<dbReference type="Gene3D" id="3.40.630.30">
    <property type="match status" value="1"/>
</dbReference>
<gene>
    <name evidence="4" type="ORF">A9179_04425</name>
</gene>
<reference evidence="4 5" key="1">
    <citation type="submission" date="2016-06" db="EMBL/GenBank/DDBJ databases">
        <authorList>
            <person name="Ramos C."/>
            <person name="Pintado A."/>
            <person name="Crespo-Gomez J.I."/>
        </authorList>
    </citation>
    <scope>NUCLEOTIDE SEQUENCE [LARGE SCALE GENOMIC DNA]</scope>
    <source>
        <strain evidence="4 5">AVO110</strain>
    </source>
</reference>
<dbReference type="SUPFAM" id="SSF55729">
    <property type="entry name" value="Acyl-CoA N-acyltransferases (Nat)"/>
    <property type="match status" value="1"/>
</dbReference>
<feature type="domain" description="N-acetyltransferase" evidence="3">
    <location>
        <begin position="6"/>
        <end position="162"/>
    </location>
</feature>
<name>A0ABR7RW16_AQUAC</name>
<evidence type="ECO:0000259" key="3">
    <source>
        <dbReference type="PROSITE" id="PS51186"/>
    </source>
</evidence>
<dbReference type="PANTHER" id="PTHR43877:SF2">
    <property type="entry name" value="AMINOALKYLPHOSPHONATE N-ACETYLTRANSFERASE-RELATED"/>
    <property type="match status" value="1"/>
</dbReference>
<dbReference type="Pfam" id="PF00583">
    <property type="entry name" value="Acetyltransf_1"/>
    <property type="match status" value="1"/>
</dbReference>
<accession>A0ABR7RW16</accession>
<dbReference type="Proteomes" id="UP000744555">
    <property type="component" value="Unassembled WGS sequence"/>
</dbReference>
<comment type="caution">
    <text evidence="4">The sequence shown here is derived from an EMBL/GenBank/DDBJ whole genome shotgun (WGS) entry which is preliminary data.</text>
</comment>